<keyword evidence="2" id="KW-1185">Reference proteome</keyword>
<dbReference type="EMBL" id="JAXIVS010000011">
    <property type="protein sequence ID" value="MDY7230344.1"/>
    <property type="molecule type" value="Genomic_DNA"/>
</dbReference>
<evidence type="ECO:0000313" key="1">
    <source>
        <dbReference type="EMBL" id="MDY7230344.1"/>
    </source>
</evidence>
<accession>A0ABU5HA37</accession>
<sequence length="309" mass="33090">MRSKPLAVLMLAALWSCGPQEPWNPREDGDPSSATQSLAGSNGLTLNGLVVNGLVVNGLVVNGLVVNGLDAQGLSSPSFADWFSQDPALSDRVMKYVVYCAENWGVQKSYTHPATGITYTWNGWLGLAHNWASGDPATVVDQQLISACLAAHVNTYGMHVQLSLLGDKATNRPLYIAKGELEEYTTREACFFGNLFTGEGLYAGNDRNTLPPEKSTPRRCGLSQTLSGVDPECAPIIRVGSCEQLSCTLDRDANYYRTCTYQGITYKVLTSRLRPSDVYTCGDGVCQVSECCGTGGTADNCGLDCGPCS</sequence>
<evidence type="ECO:0000313" key="2">
    <source>
        <dbReference type="Proteomes" id="UP001291309"/>
    </source>
</evidence>
<dbReference type="Pfam" id="PF01744">
    <property type="entry name" value="GLTT"/>
    <property type="match status" value="1"/>
</dbReference>
<proteinExistence type="predicted"/>
<organism evidence="1 2">
    <name type="scientific">Hyalangium rubrum</name>
    <dbReference type="NCBI Taxonomy" id="3103134"/>
    <lineage>
        <taxon>Bacteria</taxon>
        <taxon>Pseudomonadati</taxon>
        <taxon>Myxococcota</taxon>
        <taxon>Myxococcia</taxon>
        <taxon>Myxococcales</taxon>
        <taxon>Cystobacterineae</taxon>
        <taxon>Archangiaceae</taxon>
        <taxon>Hyalangium</taxon>
    </lineage>
</organism>
<reference evidence="1 2" key="1">
    <citation type="submission" date="2023-12" db="EMBL/GenBank/DDBJ databases">
        <title>the genome sequence of Hyalangium sp. s54d21.</title>
        <authorList>
            <person name="Zhang X."/>
        </authorList>
    </citation>
    <scope>NUCLEOTIDE SEQUENCE [LARGE SCALE GENOMIC DNA]</scope>
    <source>
        <strain evidence="2">s54d21</strain>
    </source>
</reference>
<gene>
    <name evidence="1" type="ORF">SYV04_28365</name>
</gene>
<dbReference type="RefSeq" id="WP_321549071.1">
    <property type="nucleotide sequence ID" value="NZ_JAXIVS010000011.1"/>
</dbReference>
<protein>
    <recommendedName>
        <fullName evidence="3">Lipoprotein</fullName>
    </recommendedName>
</protein>
<name>A0ABU5HA37_9BACT</name>
<evidence type="ECO:0008006" key="3">
    <source>
        <dbReference type="Google" id="ProtNLM"/>
    </source>
</evidence>
<dbReference type="Proteomes" id="UP001291309">
    <property type="component" value="Unassembled WGS sequence"/>
</dbReference>
<dbReference type="InterPro" id="IPR008164">
    <property type="entry name" value="XGLTT_rpt"/>
</dbReference>
<comment type="caution">
    <text evidence="1">The sequence shown here is derived from an EMBL/GenBank/DDBJ whole genome shotgun (WGS) entry which is preliminary data.</text>
</comment>